<proteinExistence type="predicted"/>
<feature type="compositionally biased region" description="Polar residues" evidence="1">
    <location>
        <begin position="77"/>
        <end position="87"/>
    </location>
</feature>
<dbReference type="EMBL" id="CAJVQB010003389">
    <property type="protein sequence ID" value="CAG8606591.1"/>
    <property type="molecule type" value="Genomic_DNA"/>
</dbReference>
<organism evidence="2 3">
    <name type="scientific">Gigaspora margarita</name>
    <dbReference type="NCBI Taxonomy" id="4874"/>
    <lineage>
        <taxon>Eukaryota</taxon>
        <taxon>Fungi</taxon>
        <taxon>Fungi incertae sedis</taxon>
        <taxon>Mucoromycota</taxon>
        <taxon>Glomeromycotina</taxon>
        <taxon>Glomeromycetes</taxon>
        <taxon>Diversisporales</taxon>
        <taxon>Gigasporaceae</taxon>
        <taxon>Gigaspora</taxon>
    </lineage>
</organism>
<feature type="region of interest" description="Disordered" evidence="1">
    <location>
        <begin position="77"/>
        <end position="101"/>
    </location>
</feature>
<comment type="caution">
    <text evidence="2">The sequence shown here is derived from an EMBL/GenBank/DDBJ whole genome shotgun (WGS) entry which is preliminary data.</text>
</comment>
<name>A0ABN7UIP0_GIGMA</name>
<evidence type="ECO:0000313" key="2">
    <source>
        <dbReference type="EMBL" id="CAG8606591.1"/>
    </source>
</evidence>
<evidence type="ECO:0000256" key="1">
    <source>
        <dbReference type="SAM" id="MobiDB-lite"/>
    </source>
</evidence>
<sequence>HKGSFVALEDHLDNLCIKASLDVCSLKEVQDNKFLEEKMFKIKKLLNIYIDDFMNDLDKIVFTTNFESSEEEDINIQNNNVKSNVDESNWDSKKKAKSMLD</sequence>
<feature type="non-terminal residue" evidence="2">
    <location>
        <position position="1"/>
    </location>
</feature>
<evidence type="ECO:0000313" key="3">
    <source>
        <dbReference type="Proteomes" id="UP000789901"/>
    </source>
</evidence>
<feature type="compositionally biased region" description="Basic and acidic residues" evidence="1">
    <location>
        <begin position="90"/>
        <end position="101"/>
    </location>
</feature>
<reference evidence="2 3" key="1">
    <citation type="submission" date="2021-06" db="EMBL/GenBank/DDBJ databases">
        <authorList>
            <person name="Kallberg Y."/>
            <person name="Tangrot J."/>
            <person name="Rosling A."/>
        </authorList>
    </citation>
    <scope>NUCLEOTIDE SEQUENCE [LARGE SCALE GENOMIC DNA]</scope>
    <source>
        <strain evidence="2 3">120-4 pot B 10/14</strain>
    </source>
</reference>
<dbReference type="Proteomes" id="UP000789901">
    <property type="component" value="Unassembled WGS sequence"/>
</dbReference>
<accession>A0ABN7UIP0</accession>
<protein>
    <submittedName>
        <fullName evidence="2">38308_t:CDS:1</fullName>
    </submittedName>
</protein>
<keyword evidence="3" id="KW-1185">Reference proteome</keyword>
<gene>
    <name evidence="2" type="ORF">GMARGA_LOCUS7146</name>
</gene>